<gene>
    <name evidence="1" type="ORF">TRM7615_04856</name>
</gene>
<dbReference type="Gene3D" id="2.40.50.90">
    <property type="match status" value="1"/>
</dbReference>
<evidence type="ECO:0008006" key="3">
    <source>
        <dbReference type="Google" id="ProtNLM"/>
    </source>
</evidence>
<name>A0A2R8CFT5_9RHOB</name>
<dbReference type="EMBL" id="ONZG01000020">
    <property type="protein sequence ID" value="SPJ31313.1"/>
    <property type="molecule type" value="Genomic_DNA"/>
</dbReference>
<accession>A0A2R8CFT5</accession>
<proteinExistence type="predicted"/>
<keyword evidence="2" id="KW-1185">Reference proteome</keyword>
<organism evidence="1 2">
    <name type="scientific">Falsiruegeria mediterranea M17</name>
    <dbReference type="NCBI Taxonomy" id="1200281"/>
    <lineage>
        <taxon>Bacteria</taxon>
        <taxon>Pseudomonadati</taxon>
        <taxon>Pseudomonadota</taxon>
        <taxon>Alphaproteobacteria</taxon>
        <taxon>Rhodobacterales</taxon>
        <taxon>Roseobacteraceae</taxon>
        <taxon>Falsiruegeria</taxon>
    </lineage>
</organism>
<dbReference type="InterPro" id="IPR035437">
    <property type="entry name" value="SNase_OB-fold_sf"/>
</dbReference>
<dbReference type="Proteomes" id="UP000244898">
    <property type="component" value="Unassembled WGS sequence"/>
</dbReference>
<evidence type="ECO:0000313" key="1">
    <source>
        <dbReference type="EMBL" id="SPJ31313.1"/>
    </source>
</evidence>
<dbReference type="SUPFAM" id="SSF50199">
    <property type="entry name" value="Staphylococcal nuclease"/>
    <property type="match status" value="1"/>
</dbReference>
<protein>
    <recommendedName>
        <fullName evidence="3">TNase-like domain-containing protein</fullName>
    </recommendedName>
</protein>
<dbReference type="AlphaFoldDB" id="A0A2R8CFT5"/>
<sequence>MLSRLPTASQSRFLRSTDIRIIEGDTIEVRGLTANIRLVGFNTPETWKPACTAERQLGERATARLGQLVRNAASIEFERMTCACRPGTWDTRSLSKVWPHQFVLHVRNPGAGDSDSHWTLPTDLYIRLRTGLQSVGRGGSFYSCDEAERPKPFPISIHGNEGDCKVAAQIWVTPFLLMHVDRTGAARPCPPLRSGKHKYGFHARGARTLRICACSRS</sequence>
<evidence type="ECO:0000313" key="2">
    <source>
        <dbReference type="Proteomes" id="UP000244898"/>
    </source>
</evidence>
<reference evidence="2" key="1">
    <citation type="submission" date="2018-03" db="EMBL/GenBank/DDBJ databases">
        <authorList>
            <person name="Rodrigo-Torres L."/>
            <person name="Arahal R. D."/>
            <person name="Lucena T."/>
        </authorList>
    </citation>
    <scope>NUCLEOTIDE SEQUENCE [LARGE SCALE GENOMIC DNA]</scope>
    <source>
        <strain evidence="2">CECT 7615</strain>
    </source>
</reference>